<keyword evidence="1" id="KW-0238">DNA-binding</keyword>
<name>A0A6M3KTN0_9ZZZZ</name>
<dbReference type="AlphaFoldDB" id="A0A6M3KTN0"/>
<dbReference type="CDD" id="cd00338">
    <property type="entry name" value="Ser_Recombinase"/>
    <property type="match status" value="1"/>
</dbReference>
<dbReference type="Gene3D" id="3.40.50.1390">
    <property type="entry name" value="Resolvase, N-terminal catalytic domain"/>
    <property type="match status" value="1"/>
</dbReference>
<evidence type="ECO:0000313" key="5">
    <source>
        <dbReference type="EMBL" id="QJA67299.1"/>
    </source>
</evidence>
<accession>A0A6M3KTN0</accession>
<dbReference type="InterPro" id="IPR038109">
    <property type="entry name" value="DNA_bind_recomb_sf"/>
</dbReference>
<dbReference type="PROSITE" id="PS51737">
    <property type="entry name" value="RECOMBINASE_DNA_BIND"/>
    <property type="match status" value="1"/>
</dbReference>
<proteinExistence type="predicted"/>
<evidence type="ECO:0000313" key="6">
    <source>
        <dbReference type="EMBL" id="QJA84784.1"/>
    </source>
</evidence>
<sequence length="500" mass="56174">MPLPTYALWSAVSTKEQAQPGKISLQDQQERCQAAAREKGWRQTAGPYIVPGISRTRWVNLRDAETAIPALHQMLEDAQAGRFQVLIMYDYNRLRDLLEPVAKTLSHYGVQIYSLSQPTEIIPPNQYDIYSSDAAMMMRGISSIASQVGMRDLRRKYKTKMPHRVIDAGIPSHSIPYGYRKPPGREADSKAIPVQNPSTAPHVLAMKDALLHGQSPAQIARTLTDQGTPTPTAAARWWPQSVRYILRNPFYAGYVHWGKSRVSLDPRSGLRHRSYNATPDILAPGKHDPLWDDDTYAEIQAELDRRGNSYRGPKNNQFTGLLKCSLCHSSMWMNRNGPRSEPERRIWRCSQDQDHPAITHTRAIQLIAKALAQSVRPQSPVSRPPSSTPIPPAQHLADLTQRRSRIEAAYEQGLYDLTTFASKVSAIDASMALAQDTAAQSAQAQRIRQQRLATLQDIAGVVEHIPQWLHAETPGKVNRTLHIILDHIILNPDHAHLIFK</sequence>
<dbReference type="PANTHER" id="PTHR30461:SF2">
    <property type="entry name" value="SERINE RECOMBINASE PINE-RELATED"/>
    <property type="match status" value="1"/>
</dbReference>
<feature type="region of interest" description="Disordered" evidence="3">
    <location>
        <begin position="374"/>
        <end position="393"/>
    </location>
</feature>
<feature type="compositionally biased region" description="Pro residues" evidence="3">
    <location>
        <begin position="382"/>
        <end position="392"/>
    </location>
</feature>
<evidence type="ECO:0000256" key="2">
    <source>
        <dbReference type="ARBA" id="ARBA00023172"/>
    </source>
</evidence>
<protein>
    <submittedName>
        <fullName evidence="6">Putative recombinase family protein</fullName>
    </submittedName>
</protein>
<dbReference type="EMBL" id="MT142535">
    <property type="protein sequence ID" value="QJA84784.1"/>
    <property type="molecule type" value="Genomic_DNA"/>
</dbReference>
<evidence type="ECO:0000256" key="3">
    <source>
        <dbReference type="SAM" id="MobiDB-lite"/>
    </source>
</evidence>
<organism evidence="6">
    <name type="scientific">viral metagenome</name>
    <dbReference type="NCBI Taxonomy" id="1070528"/>
    <lineage>
        <taxon>unclassified sequences</taxon>
        <taxon>metagenomes</taxon>
        <taxon>organismal metagenomes</taxon>
    </lineage>
</organism>
<dbReference type="InterPro" id="IPR036162">
    <property type="entry name" value="Resolvase-like_N_sf"/>
</dbReference>
<dbReference type="Pfam" id="PF07508">
    <property type="entry name" value="Recombinase"/>
    <property type="match status" value="1"/>
</dbReference>
<feature type="domain" description="Recombinase" evidence="4">
    <location>
        <begin position="176"/>
        <end position="309"/>
    </location>
</feature>
<dbReference type="Gene3D" id="3.90.1750.20">
    <property type="entry name" value="Putative Large Serine Recombinase, Chain B, Domain 2"/>
    <property type="match status" value="1"/>
</dbReference>
<dbReference type="InterPro" id="IPR050639">
    <property type="entry name" value="SSR_resolvase"/>
</dbReference>
<dbReference type="GO" id="GO:0003677">
    <property type="term" value="F:DNA binding"/>
    <property type="evidence" value="ECO:0007669"/>
    <property type="project" value="UniProtKB-KW"/>
</dbReference>
<dbReference type="EMBL" id="MT141569">
    <property type="protein sequence ID" value="QJA67299.1"/>
    <property type="molecule type" value="Genomic_DNA"/>
</dbReference>
<reference evidence="6" key="1">
    <citation type="submission" date="2020-03" db="EMBL/GenBank/DDBJ databases">
        <title>The deep terrestrial virosphere.</title>
        <authorList>
            <person name="Holmfeldt K."/>
            <person name="Nilsson E."/>
            <person name="Simone D."/>
            <person name="Lopez-Fernandez M."/>
            <person name="Wu X."/>
            <person name="de Brujin I."/>
            <person name="Lundin D."/>
            <person name="Andersson A."/>
            <person name="Bertilsson S."/>
            <person name="Dopson M."/>
        </authorList>
    </citation>
    <scope>NUCLEOTIDE SEQUENCE</scope>
    <source>
        <strain evidence="6">MM415A00148</strain>
        <strain evidence="5">MM415B00245</strain>
    </source>
</reference>
<gene>
    <name evidence="6" type="ORF">MM415A00148_0002</name>
    <name evidence="5" type="ORF">MM415B00245_0005</name>
</gene>
<dbReference type="PANTHER" id="PTHR30461">
    <property type="entry name" value="DNA-INVERTASE FROM LAMBDOID PROPHAGE"/>
    <property type="match status" value="1"/>
</dbReference>
<dbReference type="GO" id="GO:0000150">
    <property type="term" value="F:DNA strand exchange activity"/>
    <property type="evidence" value="ECO:0007669"/>
    <property type="project" value="InterPro"/>
</dbReference>
<keyword evidence="2" id="KW-0233">DNA recombination</keyword>
<dbReference type="SMART" id="SM00857">
    <property type="entry name" value="Resolvase"/>
    <property type="match status" value="1"/>
</dbReference>
<dbReference type="InterPro" id="IPR006119">
    <property type="entry name" value="Resolv_N"/>
</dbReference>
<evidence type="ECO:0000256" key="1">
    <source>
        <dbReference type="ARBA" id="ARBA00023125"/>
    </source>
</evidence>
<evidence type="ECO:0000259" key="4">
    <source>
        <dbReference type="PROSITE" id="PS51737"/>
    </source>
</evidence>
<dbReference type="Pfam" id="PF00239">
    <property type="entry name" value="Resolvase"/>
    <property type="match status" value="1"/>
</dbReference>
<dbReference type="InterPro" id="IPR011109">
    <property type="entry name" value="DNA_bind_recombinase_dom"/>
</dbReference>